<dbReference type="Pfam" id="PF13768">
    <property type="entry name" value="VWA_3"/>
    <property type="match status" value="1"/>
</dbReference>
<dbReference type="Proteomes" id="UP001642484">
    <property type="component" value="Unassembled WGS sequence"/>
</dbReference>
<protein>
    <submittedName>
        <fullName evidence="3">Uncharacterized protein</fullName>
    </submittedName>
</protein>
<dbReference type="PROSITE" id="PS51468">
    <property type="entry name" value="VIT"/>
    <property type="match status" value="1"/>
</dbReference>
<dbReference type="PANTHER" id="PTHR45737:SF6">
    <property type="entry name" value="VON WILLEBRAND FACTOR A DOMAIN-CONTAINING PROTEIN 5A"/>
    <property type="match status" value="1"/>
</dbReference>
<organism evidence="3 4">
    <name type="scientific">Durusdinium trenchii</name>
    <dbReference type="NCBI Taxonomy" id="1381693"/>
    <lineage>
        <taxon>Eukaryota</taxon>
        <taxon>Sar</taxon>
        <taxon>Alveolata</taxon>
        <taxon>Dinophyceae</taxon>
        <taxon>Suessiales</taxon>
        <taxon>Symbiodiniaceae</taxon>
        <taxon>Durusdinium</taxon>
    </lineage>
</organism>
<dbReference type="PROSITE" id="PS50234">
    <property type="entry name" value="VWFA"/>
    <property type="match status" value="1"/>
</dbReference>
<reference evidence="3 4" key="1">
    <citation type="submission" date="2024-02" db="EMBL/GenBank/DDBJ databases">
        <authorList>
            <person name="Chen Y."/>
            <person name="Shah S."/>
            <person name="Dougan E. K."/>
            <person name="Thang M."/>
            <person name="Chan C."/>
        </authorList>
    </citation>
    <scope>NUCLEOTIDE SEQUENCE [LARGE SCALE GENOMIC DNA]</scope>
</reference>
<name>A0ABP0MXM2_9DINO</name>
<dbReference type="SMART" id="SM00327">
    <property type="entry name" value="VWA"/>
    <property type="match status" value="1"/>
</dbReference>
<dbReference type="InterPro" id="IPR036465">
    <property type="entry name" value="vWFA_dom_sf"/>
</dbReference>
<feature type="domain" description="VIT" evidence="2">
    <location>
        <begin position="85"/>
        <end position="213"/>
    </location>
</feature>
<dbReference type="SUPFAM" id="SSF53300">
    <property type="entry name" value="vWA-like"/>
    <property type="match status" value="1"/>
</dbReference>
<accession>A0ABP0MXM2</accession>
<dbReference type="InterPro" id="IPR013694">
    <property type="entry name" value="VIT"/>
</dbReference>
<feature type="domain" description="VWFA" evidence="1">
    <location>
        <begin position="358"/>
        <end position="529"/>
    </location>
</feature>
<dbReference type="Pfam" id="PF08487">
    <property type="entry name" value="VIT"/>
    <property type="match status" value="1"/>
</dbReference>
<keyword evidence="4" id="KW-1185">Reference proteome</keyword>
<evidence type="ECO:0000259" key="1">
    <source>
        <dbReference type="PROSITE" id="PS50234"/>
    </source>
</evidence>
<comment type="caution">
    <text evidence="3">The sequence shown here is derived from an EMBL/GenBank/DDBJ whole genome shotgun (WGS) entry which is preliminary data.</text>
</comment>
<dbReference type="InterPro" id="IPR002035">
    <property type="entry name" value="VWF_A"/>
</dbReference>
<dbReference type="Gene3D" id="3.40.50.410">
    <property type="entry name" value="von Willebrand factor, type A domain"/>
    <property type="match status" value="1"/>
</dbReference>
<evidence type="ECO:0000313" key="3">
    <source>
        <dbReference type="EMBL" id="CAK9055908.1"/>
    </source>
</evidence>
<evidence type="ECO:0000259" key="2">
    <source>
        <dbReference type="PROSITE" id="PS51468"/>
    </source>
</evidence>
<evidence type="ECO:0000313" key="4">
    <source>
        <dbReference type="Proteomes" id="UP001642484"/>
    </source>
</evidence>
<gene>
    <name evidence="3" type="ORF">CCMP2556_LOCUS27765</name>
</gene>
<sequence length="651" mass="72027">MPLWAFWFKLHLQHYGRQQAQNMADQLSEEQIAEFLEAWELCGRERTQEEMEELEEWKARCDQLRMAWSEEDATVQALRGARGHGAALLGESEDGPVLAPLVSMEVELEILDIAVLARFSQCFVNPTEVVLEVTYAFPVLPSASVTGLDAQIGARHVVGRVLEKQEARQEFQSAKAERKAAVLLEKASGDLMRLKLGRLGPGEMAVVNLSLTMELQNQNDGQLRVALPMIVDARYPLNGSASAREEFMTAMEAAQGPGLARFSFHAQAKMPNALLSLWSPSHPEMHCQLEGREGRCQLAMDAMPQSELVLSMAMAEPFAARCWVQPTVEDAGLLYAVLYPEEKSLQHLWPSTEDLPKEFVFLLDRSGSMQGAAISAARSALQLFLRSLPVGCRFDIIGFGSSWRSLFDRSVAYNAKSLEKASQHVKSVQADMGGTELLRPLQHLNERPVPEGFQRRVILLTDGQVSNIGSVMELVSALPQTNVYSVGFGRAVSHALVEGVAQHGRGAAEFVVDTSEMETTVLRQLRRAMRPSPPQLVQVDWAGQLQEISPSVLSRRGRWRSREGLSCCGERVVLAAVMKQRPSSGDQLQLHFQNSDGQRGVLHIPVEVVERPTVLPGVVGKALIDDALKELPRAPEPVKCQERIVRLGPID</sequence>
<proteinExistence type="predicted"/>
<dbReference type="EMBL" id="CAXAMN010020258">
    <property type="protein sequence ID" value="CAK9055908.1"/>
    <property type="molecule type" value="Genomic_DNA"/>
</dbReference>
<dbReference type="PANTHER" id="PTHR45737">
    <property type="entry name" value="VON WILLEBRAND FACTOR A DOMAIN-CONTAINING PROTEIN 5A"/>
    <property type="match status" value="1"/>
</dbReference>